<dbReference type="SMART" id="SM00855">
    <property type="entry name" value="PGAM"/>
    <property type="match status" value="1"/>
</dbReference>
<accession>A0A1R2CLN0</accession>
<proteinExistence type="predicted"/>
<dbReference type="Gene3D" id="3.40.50.1240">
    <property type="entry name" value="Phosphoglycerate mutase-like"/>
    <property type="match status" value="1"/>
</dbReference>
<dbReference type="SUPFAM" id="SSF53254">
    <property type="entry name" value="Phosphoglycerate mutase-like"/>
    <property type="match status" value="1"/>
</dbReference>
<dbReference type="AlphaFoldDB" id="A0A1R2CLN0"/>
<organism evidence="1 2">
    <name type="scientific">Stentor coeruleus</name>
    <dbReference type="NCBI Taxonomy" id="5963"/>
    <lineage>
        <taxon>Eukaryota</taxon>
        <taxon>Sar</taxon>
        <taxon>Alveolata</taxon>
        <taxon>Ciliophora</taxon>
        <taxon>Postciliodesmatophora</taxon>
        <taxon>Heterotrichea</taxon>
        <taxon>Heterotrichida</taxon>
        <taxon>Stentoridae</taxon>
        <taxon>Stentor</taxon>
    </lineage>
</organism>
<dbReference type="OrthoDB" id="430091at2759"/>
<evidence type="ECO:0008006" key="3">
    <source>
        <dbReference type="Google" id="ProtNLM"/>
    </source>
</evidence>
<evidence type="ECO:0000313" key="2">
    <source>
        <dbReference type="Proteomes" id="UP000187209"/>
    </source>
</evidence>
<dbReference type="CDD" id="cd07067">
    <property type="entry name" value="HP_PGM_like"/>
    <property type="match status" value="1"/>
</dbReference>
<protein>
    <recommendedName>
        <fullName evidence="3">Histidine phosphatase family protein</fullName>
    </recommendedName>
</protein>
<dbReference type="PANTHER" id="PTHR16469">
    <property type="entry name" value="UBIQUITIN-ASSOCIATED AND SH3 DOMAIN-CONTAINING BA-RELATED"/>
    <property type="match status" value="1"/>
</dbReference>
<dbReference type="EMBL" id="MPUH01000114">
    <property type="protein sequence ID" value="OMJ89922.1"/>
    <property type="molecule type" value="Genomic_DNA"/>
</dbReference>
<dbReference type="InterPro" id="IPR051710">
    <property type="entry name" value="Phosphatase_SH3-domain"/>
</dbReference>
<dbReference type="Proteomes" id="UP000187209">
    <property type="component" value="Unassembled WGS sequence"/>
</dbReference>
<gene>
    <name evidence="1" type="ORF">SteCoe_7810</name>
</gene>
<dbReference type="InterPro" id="IPR013078">
    <property type="entry name" value="His_Pase_superF_clade-1"/>
</dbReference>
<name>A0A1R2CLN0_9CILI</name>
<comment type="caution">
    <text evidence="1">The sequence shown here is derived from an EMBL/GenBank/DDBJ whole genome shotgun (WGS) entry which is preliminary data.</text>
</comment>
<keyword evidence="2" id="KW-1185">Reference proteome</keyword>
<reference evidence="1 2" key="1">
    <citation type="submission" date="2016-11" db="EMBL/GenBank/DDBJ databases">
        <title>The macronuclear genome of Stentor coeruleus: a giant cell with tiny introns.</title>
        <authorList>
            <person name="Slabodnick M."/>
            <person name="Ruby J.G."/>
            <person name="Reiff S.B."/>
            <person name="Swart E.C."/>
            <person name="Gosai S."/>
            <person name="Prabakaran S."/>
            <person name="Witkowska E."/>
            <person name="Larue G.E."/>
            <person name="Fisher S."/>
            <person name="Freeman R.M."/>
            <person name="Gunawardena J."/>
            <person name="Chu W."/>
            <person name="Stover N.A."/>
            <person name="Gregory B.D."/>
            <person name="Nowacki M."/>
            <person name="Derisi J."/>
            <person name="Roy S.W."/>
            <person name="Marshall W.F."/>
            <person name="Sood P."/>
        </authorList>
    </citation>
    <scope>NUCLEOTIDE SEQUENCE [LARGE SCALE GENOMIC DNA]</scope>
    <source>
        <strain evidence="1">WM001</strain>
    </source>
</reference>
<sequence length="215" mass="25047">MRKIFAVLRHGERADCAESQREILVEGDPPLTEKGLRQAEMAANKILDAIENPEGLYLVCSPFLRCIETASKIALKTNTPIHIEEAFSELMRDDYFGPNIFNELNVRQRKEELEKELGVVIIENNHILRPQYTETWRVATRRVRTAWHNFFENAKEYNCVVVISHQFVVDEIINIWKDHSSQNYDEGYCKLAIVSHDKHGYKFIQHPITDYCLNA</sequence>
<dbReference type="InterPro" id="IPR029033">
    <property type="entry name" value="His_PPase_superfam"/>
</dbReference>
<evidence type="ECO:0000313" key="1">
    <source>
        <dbReference type="EMBL" id="OMJ89922.1"/>
    </source>
</evidence>
<dbReference type="PANTHER" id="PTHR16469:SF27">
    <property type="entry name" value="UBIQUITIN-ASSOCIATED AND SH3 DOMAIN-CONTAINING BA-RELATED"/>
    <property type="match status" value="1"/>
</dbReference>
<dbReference type="Pfam" id="PF00300">
    <property type="entry name" value="His_Phos_1"/>
    <property type="match status" value="1"/>
</dbReference>